<keyword evidence="2" id="KW-1185">Reference proteome</keyword>
<gene>
    <name evidence="1" type="ORF">BU251_00180</name>
</gene>
<protein>
    <submittedName>
        <fullName evidence="1">Uncharacterized protein</fullName>
    </submittedName>
</protein>
<sequence length="79" mass="8440">MTGDIKCRPELSFIGRGNSALAGLELSFIGRGNSALAGLELLRSAVAPACRQTGIKPRINFSKEVVLMTNACLQFHSFS</sequence>
<dbReference type="AlphaFoldDB" id="A0A410P2A1"/>
<proteinExistence type="predicted"/>
<evidence type="ECO:0000313" key="1">
    <source>
        <dbReference type="EMBL" id="QAT16266.1"/>
    </source>
</evidence>
<evidence type="ECO:0000313" key="2">
    <source>
        <dbReference type="Proteomes" id="UP000287243"/>
    </source>
</evidence>
<name>A0A410P2A1_VELA1</name>
<organism evidence="1 2">
    <name type="scientific">Velamenicoccus archaeovorus</name>
    <dbReference type="NCBI Taxonomy" id="1930593"/>
    <lineage>
        <taxon>Bacteria</taxon>
        <taxon>Pseudomonadati</taxon>
        <taxon>Candidatus Omnitrophota</taxon>
        <taxon>Candidatus Velamenicoccus</taxon>
    </lineage>
</organism>
<dbReference type="Proteomes" id="UP000287243">
    <property type="component" value="Chromosome"/>
</dbReference>
<dbReference type="EMBL" id="CP019384">
    <property type="protein sequence ID" value="QAT16266.1"/>
    <property type="molecule type" value="Genomic_DNA"/>
</dbReference>
<reference evidence="1 2" key="1">
    <citation type="submission" date="2017-01" db="EMBL/GenBank/DDBJ databases">
        <title>First insights into the biology of 'candidatus Vampirococcus archaeovorus'.</title>
        <authorList>
            <person name="Kizina J."/>
            <person name="Jordan S."/>
            <person name="Stueber K."/>
            <person name="Reinhardt R."/>
            <person name="Harder J."/>
        </authorList>
    </citation>
    <scope>NUCLEOTIDE SEQUENCE [LARGE SCALE GENOMIC DNA]</scope>
    <source>
        <strain evidence="1 2">LiM</strain>
    </source>
</reference>
<dbReference type="KEGG" id="vai:BU251_00180"/>
<accession>A0A410P2A1</accession>